<sequence length="117" mass="12619">MAQFVLALHTSPNAAQPAHYRSLLALRFAQAAVTAGHRINQVFFYQSAVLHGQAAAAEQSIATQWQAFAQQHHIPLVLCHTVAATEYQLEQLAEGYSNGGLTEFATAVAAADKVVQF</sequence>
<dbReference type="SUPFAM" id="SSF75169">
    <property type="entry name" value="DsrEFH-like"/>
    <property type="match status" value="1"/>
</dbReference>
<dbReference type="Proteomes" id="UP001305027">
    <property type="component" value="Unassembled WGS sequence"/>
</dbReference>
<keyword evidence="2" id="KW-1185">Reference proteome</keyword>
<dbReference type="Gene3D" id="3.40.1260.10">
    <property type="entry name" value="DsrEFH-like"/>
    <property type="match status" value="1"/>
</dbReference>
<comment type="caution">
    <text evidence="1">The sequence shown here is derived from an EMBL/GenBank/DDBJ whole genome shotgun (WGS) entry which is preliminary data.</text>
</comment>
<protein>
    <submittedName>
        <fullName evidence="1">DsrE family protein</fullName>
    </submittedName>
</protein>
<dbReference type="InterPro" id="IPR003787">
    <property type="entry name" value="Sulphur_relay_DsrE/F-like"/>
</dbReference>
<evidence type="ECO:0000313" key="2">
    <source>
        <dbReference type="Proteomes" id="UP001305027"/>
    </source>
</evidence>
<dbReference type="Pfam" id="PF02635">
    <property type="entry name" value="DsrE"/>
    <property type="match status" value="1"/>
</dbReference>
<reference evidence="1 2" key="1">
    <citation type="submission" date="2022-07" db="EMBL/GenBank/DDBJ databases">
        <title>Pseudidiomarina sp. nov, a marine bacterium isolated from Pacific Ocean.</title>
        <authorList>
            <person name="Wang Y."/>
        </authorList>
    </citation>
    <scope>NUCLEOTIDE SEQUENCE [LARGE SCALE GENOMIC DNA]</scope>
    <source>
        <strain evidence="1 2">GXY010</strain>
    </source>
</reference>
<dbReference type="RefSeq" id="WP_313932322.1">
    <property type="nucleotide sequence ID" value="NZ_JANFPJ010000003.1"/>
</dbReference>
<name>A0ABU3KTZ4_9GAMM</name>
<dbReference type="InterPro" id="IPR027396">
    <property type="entry name" value="DsrEFH-like"/>
</dbReference>
<dbReference type="PANTHER" id="PTHR34874">
    <property type="entry name" value="PROTEIN YCHN"/>
    <property type="match status" value="1"/>
</dbReference>
<accession>A0ABU3KTZ4</accession>
<gene>
    <name evidence="1" type="ORF">NOG12_02490</name>
</gene>
<organism evidence="1 2">
    <name type="scientific">Pseudidiomarina fusca</name>
    <dbReference type="NCBI Taxonomy" id="2965078"/>
    <lineage>
        <taxon>Bacteria</taxon>
        <taxon>Pseudomonadati</taxon>
        <taxon>Pseudomonadota</taxon>
        <taxon>Gammaproteobacteria</taxon>
        <taxon>Alteromonadales</taxon>
        <taxon>Idiomarinaceae</taxon>
        <taxon>Pseudidiomarina</taxon>
    </lineage>
</organism>
<dbReference type="EMBL" id="JANFPJ010000003">
    <property type="protein sequence ID" value="MDT7524965.1"/>
    <property type="molecule type" value="Genomic_DNA"/>
</dbReference>
<dbReference type="PANTHER" id="PTHR34874:SF3">
    <property type="entry name" value="SULFURTRANSFERASE TUSD"/>
    <property type="match status" value="1"/>
</dbReference>
<evidence type="ECO:0000313" key="1">
    <source>
        <dbReference type="EMBL" id="MDT7524965.1"/>
    </source>
</evidence>
<proteinExistence type="predicted"/>